<evidence type="ECO:0000256" key="6">
    <source>
        <dbReference type="ARBA" id="ARBA00049030"/>
    </source>
</evidence>
<evidence type="ECO:0000313" key="11">
    <source>
        <dbReference type="Proteomes" id="UP000737018"/>
    </source>
</evidence>
<dbReference type="InterPro" id="IPR012820">
    <property type="entry name" value="Sucrose_synthase_pln/cyn"/>
</dbReference>
<keyword evidence="11" id="KW-1185">Reference proteome</keyword>
<sequence length="243" mass="27492">MAMKEAIVLPPFVAIAIHPRPGLWEYVHINVFELSVDLLSVAEYLQFKEELVDGQCNDNYFLELDFEPFSATFDQLNHQPLGMGFNSSTVTYLQAMMLNDWIQNISKLQSALARAEEYLSKLPLTKLQGMGFERGWGDIAQRMSETIHLLLEILQASDPSTLETFLGRIPMLFNVVIVSPHGYFSQANILGLPDTGGQIVYILDQVCALEDEMLLRIQKQGLDVIPKILIGSVLIYSRNLKHY</sequence>
<dbReference type="GO" id="GO:0016157">
    <property type="term" value="F:sucrose synthase activity"/>
    <property type="evidence" value="ECO:0007669"/>
    <property type="project" value="UniProtKB-EC"/>
</dbReference>
<dbReference type="InterPro" id="IPR056736">
    <property type="entry name" value="SUS_EPBD"/>
</dbReference>
<feature type="domain" description="Sucrose synthase EPBD" evidence="9">
    <location>
        <begin position="94"/>
        <end position="138"/>
    </location>
</feature>
<keyword evidence="4" id="KW-0328">Glycosyltransferase</keyword>
<dbReference type="EC" id="2.4.1.13" evidence="3"/>
<reference evidence="10" key="1">
    <citation type="submission" date="2020-03" db="EMBL/GenBank/DDBJ databases">
        <title>Castanea mollissima Vanexum genome sequencing.</title>
        <authorList>
            <person name="Staton M."/>
        </authorList>
    </citation>
    <scope>NUCLEOTIDE SEQUENCE</scope>
    <source>
        <tissue evidence="10">Leaf</tissue>
    </source>
</reference>
<name>A0A8J4RWN7_9ROSI</name>
<evidence type="ECO:0000256" key="3">
    <source>
        <dbReference type="ARBA" id="ARBA00012540"/>
    </source>
</evidence>
<dbReference type="InterPro" id="IPR000368">
    <property type="entry name" value="Sucrose_synth_GT-B1"/>
</dbReference>
<organism evidence="10 11">
    <name type="scientific">Castanea mollissima</name>
    <name type="common">Chinese chestnut</name>
    <dbReference type="NCBI Taxonomy" id="60419"/>
    <lineage>
        <taxon>Eukaryota</taxon>
        <taxon>Viridiplantae</taxon>
        <taxon>Streptophyta</taxon>
        <taxon>Embryophyta</taxon>
        <taxon>Tracheophyta</taxon>
        <taxon>Spermatophyta</taxon>
        <taxon>Magnoliopsida</taxon>
        <taxon>eudicotyledons</taxon>
        <taxon>Gunneridae</taxon>
        <taxon>Pentapetalae</taxon>
        <taxon>rosids</taxon>
        <taxon>fabids</taxon>
        <taxon>Fagales</taxon>
        <taxon>Fagaceae</taxon>
        <taxon>Castanea</taxon>
    </lineage>
</organism>
<dbReference type="AlphaFoldDB" id="A0A8J4RWN7"/>
<dbReference type="PANTHER" id="PTHR45839">
    <property type="match status" value="1"/>
</dbReference>
<accession>A0A8J4RWN7</accession>
<feature type="domain" description="Sucrose synthase N-terminal" evidence="8">
    <location>
        <begin position="3"/>
        <end position="49"/>
    </location>
</feature>
<evidence type="ECO:0000313" key="10">
    <source>
        <dbReference type="EMBL" id="KAF3969841.1"/>
    </source>
</evidence>
<evidence type="ECO:0000259" key="7">
    <source>
        <dbReference type="Pfam" id="PF00862"/>
    </source>
</evidence>
<feature type="domain" description="Sucrose synthase first GT-B" evidence="7">
    <location>
        <begin position="161"/>
        <end position="236"/>
    </location>
</feature>
<dbReference type="GO" id="GO:0005985">
    <property type="term" value="P:sucrose metabolic process"/>
    <property type="evidence" value="ECO:0007669"/>
    <property type="project" value="InterPro"/>
</dbReference>
<dbReference type="InterPro" id="IPR056735">
    <property type="entry name" value="SUS_N"/>
</dbReference>
<comment type="caution">
    <text evidence="10">The sequence shown here is derived from an EMBL/GenBank/DDBJ whole genome shotgun (WGS) entry which is preliminary data.</text>
</comment>
<proteinExistence type="inferred from homology"/>
<comment type="similarity">
    <text evidence="2">Belongs to the glycosyltransferase 1 family. Plant sucrose synthase subfamily.</text>
</comment>
<evidence type="ECO:0000259" key="8">
    <source>
        <dbReference type="Pfam" id="PF24861"/>
    </source>
</evidence>
<dbReference type="Gene3D" id="1.20.120.1230">
    <property type="match status" value="1"/>
</dbReference>
<dbReference type="EMBL" id="JRKL02000601">
    <property type="protein sequence ID" value="KAF3969841.1"/>
    <property type="molecule type" value="Genomic_DNA"/>
</dbReference>
<dbReference type="Pfam" id="PF24861">
    <property type="entry name" value="SUS_N"/>
    <property type="match status" value="1"/>
</dbReference>
<evidence type="ECO:0000256" key="4">
    <source>
        <dbReference type="ARBA" id="ARBA00022676"/>
    </source>
</evidence>
<dbReference type="Pfam" id="PF24862">
    <property type="entry name" value="SUS_EPBD"/>
    <property type="match status" value="1"/>
</dbReference>
<evidence type="ECO:0000256" key="2">
    <source>
        <dbReference type="ARBA" id="ARBA00005894"/>
    </source>
</evidence>
<dbReference type="Proteomes" id="UP000737018">
    <property type="component" value="Unassembled WGS sequence"/>
</dbReference>
<dbReference type="Gene3D" id="3.40.50.2000">
    <property type="entry name" value="Glycogen Phosphorylase B"/>
    <property type="match status" value="1"/>
</dbReference>
<keyword evidence="5" id="KW-0808">Transferase</keyword>
<evidence type="ECO:0000256" key="1">
    <source>
        <dbReference type="ARBA" id="ARBA00002595"/>
    </source>
</evidence>
<comment type="function">
    <text evidence="1">Sucrose-cleaving enzyme that provides UDP-glucose and fructose for various metabolic pathways.</text>
</comment>
<evidence type="ECO:0000256" key="5">
    <source>
        <dbReference type="ARBA" id="ARBA00022679"/>
    </source>
</evidence>
<comment type="catalytic activity">
    <reaction evidence="6">
        <text>an NDP-alpha-D-glucose + D-fructose = a ribonucleoside 5'-diphosphate + sucrose + H(+)</text>
        <dbReference type="Rhea" id="RHEA:16241"/>
        <dbReference type="ChEBI" id="CHEBI:15378"/>
        <dbReference type="ChEBI" id="CHEBI:17992"/>
        <dbReference type="ChEBI" id="CHEBI:37721"/>
        <dbReference type="ChEBI" id="CHEBI:57930"/>
        <dbReference type="ChEBI" id="CHEBI:76533"/>
        <dbReference type="EC" id="2.4.1.13"/>
    </reaction>
</comment>
<dbReference type="Gene3D" id="3.10.450.330">
    <property type="match status" value="1"/>
</dbReference>
<evidence type="ECO:0000259" key="9">
    <source>
        <dbReference type="Pfam" id="PF24862"/>
    </source>
</evidence>
<dbReference type="PANTHER" id="PTHR45839:SF9">
    <property type="entry name" value="SUCROSE SYNTHASE 2"/>
    <property type="match status" value="1"/>
</dbReference>
<protein>
    <recommendedName>
        <fullName evidence="3">sucrose synthase</fullName>
        <ecNumber evidence="3">2.4.1.13</ecNumber>
    </recommendedName>
</protein>
<dbReference type="OrthoDB" id="1721603at2759"/>
<gene>
    <name evidence="10" type="ORF">CMV_006399</name>
</gene>
<dbReference type="Pfam" id="PF00862">
    <property type="entry name" value="GT-B_Sucrose_synth"/>
    <property type="match status" value="1"/>
</dbReference>